<dbReference type="Proteomes" id="UP000301737">
    <property type="component" value="Unassembled WGS sequence"/>
</dbReference>
<name>A0A4C2EB22_9SACH</name>
<evidence type="ECO:0000256" key="1">
    <source>
        <dbReference type="ARBA" id="ARBA00093634"/>
    </source>
</evidence>
<evidence type="ECO:0000313" key="3">
    <source>
        <dbReference type="Proteomes" id="UP000301737"/>
    </source>
</evidence>
<keyword evidence="3" id="KW-1185">Reference proteome</keyword>
<protein>
    <recommendedName>
        <fullName evidence="1">Vacuolar ATPase assembly protein VMA22</fullName>
    </recommendedName>
</protein>
<dbReference type="AlphaFoldDB" id="A0A4C2EB22"/>
<reference evidence="2 3" key="1">
    <citation type="submission" date="2019-01" db="EMBL/GenBank/DDBJ databases">
        <title>Draft Genome Sequencing of Zygosaccharomyces mellis Ca-7.</title>
        <authorList>
            <person name="Shiwa Y."/>
            <person name="Kanesaki Y."/>
            <person name="Ishige T."/>
            <person name="Mura K."/>
            <person name="Hori T."/>
            <person name="Tamura T."/>
        </authorList>
    </citation>
    <scope>NUCLEOTIDE SEQUENCE [LARGE SCALE GENOMIC DNA]</scope>
    <source>
        <strain evidence="2 3">Ca-7</strain>
    </source>
</reference>
<accession>A0A4C2EB22</accession>
<dbReference type="PANTHER" id="PTHR31996:SF2">
    <property type="entry name" value="COILED-COIL DOMAIN-CONTAINING PROTEIN 115"/>
    <property type="match status" value="1"/>
</dbReference>
<evidence type="ECO:0000313" key="2">
    <source>
        <dbReference type="EMBL" id="GCF01375.1"/>
    </source>
</evidence>
<sequence>MNEELGSMLQEKDHLELLKLLARYDTLLEQLQRTMSEGFSQLGRANYHNKDSLRGRYGSDYWDNSYEGHLRAQLGENGVNIGRIEGRESASKDVLEDEKFLRRRGAEKSKRNTNLRKDPITMFGGALSTPTSLRQSQSQFKGSIPLMVELINCRRRIESIVTTSERIRLNT</sequence>
<dbReference type="GO" id="GO:1990871">
    <property type="term" value="C:Vma12-Vma22 assembly complex"/>
    <property type="evidence" value="ECO:0007669"/>
    <property type="project" value="TreeGrafter"/>
</dbReference>
<dbReference type="GO" id="GO:0070072">
    <property type="term" value="P:vacuolar proton-transporting V-type ATPase complex assembly"/>
    <property type="evidence" value="ECO:0007669"/>
    <property type="project" value="InterPro"/>
</dbReference>
<dbReference type="Pfam" id="PF21730">
    <property type="entry name" value="Vma22_CCDC115"/>
    <property type="match status" value="1"/>
</dbReference>
<dbReference type="GO" id="GO:0051082">
    <property type="term" value="F:unfolded protein binding"/>
    <property type="evidence" value="ECO:0007669"/>
    <property type="project" value="TreeGrafter"/>
</dbReference>
<dbReference type="OrthoDB" id="4044452at2759"/>
<proteinExistence type="predicted"/>
<dbReference type="InterPro" id="IPR040357">
    <property type="entry name" value="Vma22/CCDC115"/>
</dbReference>
<dbReference type="PANTHER" id="PTHR31996">
    <property type="entry name" value="COILED-COIL DOMAIN-CONTAINING PROTEIN 115"/>
    <property type="match status" value="1"/>
</dbReference>
<gene>
    <name evidence="2" type="ORF">ZYGM_001516</name>
</gene>
<dbReference type="EMBL" id="BIMX01000031">
    <property type="protein sequence ID" value="GCF01375.1"/>
    <property type="molecule type" value="Genomic_DNA"/>
</dbReference>
<organism evidence="2 3">
    <name type="scientific">Zygosaccharomyces mellis</name>
    <dbReference type="NCBI Taxonomy" id="42258"/>
    <lineage>
        <taxon>Eukaryota</taxon>
        <taxon>Fungi</taxon>
        <taxon>Dikarya</taxon>
        <taxon>Ascomycota</taxon>
        <taxon>Saccharomycotina</taxon>
        <taxon>Saccharomycetes</taxon>
        <taxon>Saccharomycetales</taxon>
        <taxon>Saccharomycetaceae</taxon>
        <taxon>Zygosaccharomyces</taxon>
    </lineage>
</organism>
<comment type="caution">
    <text evidence="2">The sequence shown here is derived from an EMBL/GenBank/DDBJ whole genome shotgun (WGS) entry which is preliminary data.</text>
</comment>